<evidence type="ECO:0000313" key="6">
    <source>
        <dbReference type="Proteomes" id="UP000315782"/>
    </source>
</evidence>
<evidence type="ECO:0000313" key="5">
    <source>
        <dbReference type="EMBL" id="RZO20917.1"/>
    </source>
</evidence>
<accession>A0A520MIB8</accession>
<evidence type="ECO:0000256" key="2">
    <source>
        <dbReference type="ARBA" id="ARBA00023002"/>
    </source>
</evidence>
<dbReference type="Gene3D" id="3.40.50.720">
    <property type="entry name" value="NAD(P)-binding Rossmann-like Domain"/>
    <property type="match status" value="2"/>
</dbReference>
<keyword evidence="3" id="KW-0520">NAD</keyword>
<proteinExistence type="inferred from homology"/>
<dbReference type="InterPro" id="IPR050418">
    <property type="entry name" value="D-iso_2-hydroxyacid_DH_PdxB"/>
</dbReference>
<dbReference type="InterPro" id="IPR006140">
    <property type="entry name" value="D-isomer_DH_NAD-bd"/>
</dbReference>
<evidence type="ECO:0000256" key="3">
    <source>
        <dbReference type="ARBA" id="ARBA00023027"/>
    </source>
</evidence>
<dbReference type="PANTHER" id="PTHR43761:SF1">
    <property type="entry name" value="D-ISOMER SPECIFIC 2-HYDROXYACID DEHYDROGENASE CATALYTIC DOMAIN-CONTAINING PROTEIN-RELATED"/>
    <property type="match status" value="1"/>
</dbReference>
<reference evidence="5 6" key="1">
    <citation type="submission" date="2019-02" db="EMBL/GenBank/DDBJ databases">
        <title>Prokaryotic population dynamics and viral predation in marine succession experiment using metagenomics: the confinement effect.</title>
        <authorList>
            <person name="Haro-Moreno J.M."/>
            <person name="Rodriguez-Valera F."/>
            <person name="Lopez-Perez M."/>
        </authorList>
    </citation>
    <scope>NUCLEOTIDE SEQUENCE [LARGE SCALE GENOMIC DNA]</scope>
    <source>
        <strain evidence="5">MED-G163</strain>
    </source>
</reference>
<dbReference type="GO" id="GO:0016616">
    <property type="term" value="F:oxidoreductase activity, acting on the CH-OH group of donors, NAD or NADP as acceptor"/>
    <property type="evidence" value="ECO:0007669"/>
    <property type="project" value="InterPro"/>
</dbReference>
<dbReference type="GO" id="GO:0051287">
    <property type="term" value="F:NAD binding"/>
    <property type="evidence" value="ECO:0007669"/>
    <property type="project" value="InterPro"/>
</dbReference>
<sequence length="350" mass="40309">MKVVVDNSILKFKELIPHLSDLKDIDFYHLHTEEIINNSIKDAEILFVRSTLKINADLINNTKIKFVGSATAGFDHIDVKYLENNNINWCYSPGCNSSSVVHYVISSINFLIEKKLFNLNDCVGIVGYGNIGSKLRKALNKVGIKNICYDPFLKLEHLKNFDEIKQCKLLSFHVPLTIGTAFPTKNIINESLIKDFKNKIIINTSRGDIADESSIIRDTNLIYISDVWQNEPCPFKEIINRSLLSTPHIAGYSYDGRINGTITLFKKLFQHLNFSHEKQKINTTIIKDFLNKKEINHYPQRISEFASAFDILKESKNFKRISKEYEKSLPANIYKKIRLEHPSRRDILPD</sequence>
<dbReference type="InterPro" id="IPR036291">
    <property type="entry name" value="NAD(P)-bd_dom_sf"/>
</dbReference>
<dbReference type="SUPFAM" id="SSF52283">
    <property type="entry name" value="Formate/glycerate dehydrogenase catalytic domain-like"/>
    <property type="match status" value="1"/>
</dbReference>
<organism evidence="5 6">
    <name type="scientific">SAR86 cluster bacterium</name>
    <dbReference type="NCBI Taxonomy" id="2030880"/>
    <lineage>
        <taxon>Bacteria</taxon>
        <taxon>Pseudomonadati</taxon>
        <taxon>Pseudomonadota</taxon>
        <taxon>Gammaproteobacteria</taxon>
        <taxon>SAR86 cluster</taxon>
    </lineage>
</organism>
<dbReference type="Proteomes" id="UP000315782">
    <property type="component" value="Unassembled WGS sequence"/>
</dbReference>
<dbReference type="SUPFAM" id="SSF51735">
    <property type="entry name" value="NAD(P)-binding Rossmann-fold domains"/>
    <property type="match status" value="1"/>
</dbReference>
<comment type="similarity">
    <text evidence="1">Belongs to the D-isomer specific 2-hydroxyacid dehydrogenase family.</text>
</comment>
<protein>
    <submittedName>
        <fullName evidence="5">Erythronate-4-phosphate dehydrogenase</fullName>
    </submittedName>
</protein>
<keyword evidence="2" id="KW-0560">Oxidoreductase</keyword>
<feature type="domain" description="D-isomer specific 2-hydroxyacid dehydrogenase NAD-binding" evidence="4">
    <location>
        <begin position="122"/>
        <end position="250"/>
    </location>
</feature>
<dbReference type="PANTHER" id="PTHR43761">
    <property type="entry name" value="D-ISOMER SPECIFIC 2-HYDROXYACID DEHYDROGENASE FAMILY PROTEIN (AFU_ORTHOLOGUE AFUA_1G13630)"/>
    <property type="match status" value="1"/>
</dbReference>
<name>A0A520MIB8_9GAMM</name>
<dbReference type="Pfam" id="PF02826">
    <property type="entry name" value="2-Hacid_dh_C"/>
    <property type="match status" value="1"/>
</dbReference>
<gene>
    <name evidence="5" type="ORF">EVA96_02375</name>
</gene>
<evidence type="ECO:0000259" key="4">
    <source>
        <dbReference type="Pfam" id="PF02826"/>
    </source>
</evidence>
<dbReference type="EMBL" id="SHBI01000012">
    <property type="protein sequence ID" value="RZO20917.1"/>
    <property type="molecule type" value="Genomic_DNA"/>
</dbReference>
<evidence type="ECO:0000256" key="1">
    <source>
        <dbReference type="ARBA" id="ARBA00005854"/>
    </source>
</evidence>
<dbReference type="AlphaFoldDB" id="A0A520MIB8"/>
<comment type="caution">
    <text evidence="5">The sequence shown here is derived from an EMBL/GenBank/DDBJ whole genome shotgun (WGS) entry which is preliminary data.</text>
</comment>